<comment type="function">
    <text evidence="1">Dirigent proteins impart stereoselectivity on the phenoxy radical-coupling reaction, yielding optically active lignans from two molecules of coniferyl alcohol in the biosynthesis of lignans, flavonolignans, and alkaloids and thus plays a central role in plant secondary metabolism.</text>
</comment>
<dbReference type="InterPro" id="IPR004265">
    <property type="entry name" value="Dirigent"/>
</dbReference>
<feature type="signal peptide" evidence="1">
    <location>
        <begin position="1"/>
        <end position="21"/>
    </location>
</feature>
<evidence type="ECO:0000313" key="2">
    <source>
        <dbReference type="EMBL" id="CAA7389872.1"/>
    </source>
</evidence>
<reference evidence="2" key="1">
    <citation type="submission" date="2020-02" db="EMBL/GenBank/DDBJ databases">
        <authorList>
            <person name="Scholz U."/>
            <person name="Mascher M."/>
            <person name="Fiebig A."/>
        </authorList>
    </citation>
    <scope>NUCLEOTIDE SEQUENCE</scope>
</reference>
<dbReference type="Pfam" id="PF03018">
    <property type="entry name" value="Dirigent"/>
    <property type="match status" value="1"/>
</dbReference>
<gene>
    <name evidence="2" type="ORF">SI8410_01001843</name>
</gene>
<evidence type="ECO:0000256" key="1">
    <source>
        <dbReference type="RuleBase" id="RU363099"/>
    </source>
</evidence>
<feature type="chain" id="PRO_5029941868" description="Dirigent protein" evidence="1">
    <location>
        <begin position="22"/>
        <end position="162"/>
    </location>
</feature>
<evidence type="ECO:0000313" key="3">
    <source>
        <dbReference type="Proteomes" id="UP000663760"/>
    </source>
</evidence>
<name>A0A7I8K2P8_SPIIN</name>
<proteinExistence type="inferred from homology"/>
<dbReference type="GO" id="GO:0048046">
    <property type="term" value="C:apoplast"/>
    <property type="evidence" value="ECO:0007669"/>
    <property type="project" value="UniProtKB-SubCell"/>
</dbReference>
<sequence>MSPFANILVFFLCLSLVIVQGYVVREERPQKLGKEKVTQLHFFFHDAHSGKNPTSAFIVRPIDGVSPSQLTCSRDVRENLSHLNHSGDSLVMIVDFGFTIGKYNMSSFSMMSKNPLTSQMRELVVVGRRGKFHMAHNVTCLPTCATIGITTIVEYSITFLHY</sequence>
<dbReference type="EMBL" id="LR746264">
    <property type="protein sequence ID" value="CAA7389872.1"/>
    <property type="molecule type" value="Genomic_DNA"/>
</dbReference>
<dbReference type="AlphaFoldDB" id="A0A7I8K2P8"/>
<dbReference type="PANTHER" id="PTHR21495">
    <property type="entry name" value="NUCLEOPORIN-RELATED"/>
    <property type="match status" value="1"/>
</dbReference>
<comment type="subunit">
    <text evidence="1">Homodimer.</text>
</comment>
<accession>A0A7I8K2P8</accession>
<keyword evidence="1" id="KW-0964">Secreted</keyword>
<comment type="subcellular location">
    <subcellularLocation>
        <location evidence="1">Secreted</location>
        <location evidence="1">Extracellular space</location>
        <location evidence="1">Apoplast</location>
    </subcellularLocation>
</comment>
<keyword evidence="1" id="KW-0732">Signal</keyword>
<keyword evidence="1" id="KW-0052">Apoplast</keyword>
<dbReference type="Proteomes" id="UP000663760">
    <property type="component" value="Chromosome 1"/>
</dbReference>
<protein>
    <recommendedName>
        <fullName evidence="1">Dirigent protein</fullName>
    </recommendedName>
</protein>
<comment type="similarity">
    <text evidence="1">Belongs to the plant dirigent protein family.</text>
</comment>
<organism evidence="2 3">
    <name type="scientific">Spirodela intermedia</name>
    <name type="common">Intermediate duckweed</name>
    <dbReference type="NCBI Taxonomy" id="51605"/>
    <lineage>
        <taxon>Eukaryota</taxon>
        <taxon>Viridiplantae</taxon>
        <taxon>Streptophyta</taxon>
        <taxon>Embryophyta</taxon>
        <taxon>Tracheophyta</taxon>
        <taxon>Spermatophyta</taxon>
        <taxon>Magnoliopsida</taxon>
        <taxon>Liliopsida</taxon>
        <taxon>Araceae</taxon>
        <taxon>Lemnoideae</taxon>
        <taxon>Spirodela</taxon>
    </lineage>
</organism>
<keyword evidence="3" id="KW-1185">Reference proteome</keyword>